<keyword evidence="2" id="KW-0378">Hydrolase</keyword>
<dbReference type="AlphaFoldDB" id="A0A0B3RY37"/>
<dbReference type="Pfam" id="PF07969">
    <property type="entry name" value="Amidohydro_3"/>
    <property type="match status" value="1"/>
</dbReference>
<feature type="domain" description="Amidohydrolase 3" evidence="1">
    <location>
        <begin position="186"/>
        <end position="389"/>
    </location>
</feature>
<dbReference type="InterPro" id="IPR013108">
    <property type="entry name" value="Amidohydro_3"/>
</dbReference>
<dbReference type="GO" id="GO:0035888">
    <property type="term" value="F:isoguanine deaminase activity"/>
    <property type="evidence" value="ECO:0007669"/>
    <property type="project" value="TreeGrafter"/>
</dbReference>
<comment type="caution">
    <text evidence="2">The sequence shown here is derived from an EMBL/GenBank/DDBJ whole genome shotgun (WGS) entry which is preliminary data.</text>
</comment>
<evidence type="ECO:0000259" key="1">
    <source>
        <dbReference type="Pfam" id="PF07969"/>
    </source>
</evidence>
<dbReference type="SUPFAM" id="SSF51556">
    <property type="entry name" value="Metallo-dependent hydrolases"/>
    <property type="match status" value="1"/>
</dbReference>
<evidence type="ECO:0000313" key="3">
    <source>
        <dbReference type="Proteomes" id="UP000030960"/>
    </source>
</evidence>
<accession>A0A0B3RY37</accession>
<dbReference type="PATRIC" id="fig|1515334.3.peg.3853"/>
<reference evidence="2 3" key="1">
    <citation type="submission" date="2014-10" db="EMBL/GenBank/DDBJ databases">
        <title>Genome sequence of Ponticoccus sp. strain UMTAT08 isolated from clonal culture of toxic dinoflagellate Alexandrium tamiyavanichii.</title>
        <authorList>
            <person name="Gan H.Y."/>
            <person name="Muhd D.-D."/>
            <person name="Mohd Noor M.E."/>
            <person name="Yeong Y.S."/>
            <person name="Usup G."/>
        </authorList>
    </citation>
    <scope>NUCLEOTIDE SEQUENCE [LARGE SCALE GENOMIC DNA]</scope>
    <source>
        <strain evidence="2 3">UMTAT08</strain>
    </source>
</reference>
<dbReference type="Gene3D" id="3.20.20.140">
    <property type="entry name" value="Metal-dependent hydrolases"/>
    <property type="match status" value="1"/>
</dbReference>
<name>A0A0B3RY37_9RHOB</name>
<protein>
    <submittedName>
        <fullName evidence="2">Putative Amidohydrolase family</fullName>
    </submittedName>
</protein>
<proteinExistence type="predicted"/>
<dbReference type="GO" id="GO:0006209">
    <property type="term" value="P:cytosine catabolic process"/>
    <property type="evidence" value="ECO:0007669"/>
    <property type="project" value="TreeGrafter"/>
</dbReference>
<organism evidence="2 3">
    <name type="scientific">Mameliella alba</name>
    <dbReference type="NCBI Taxonomy" id="561184"/>
    <lineage>
        <taxon>Bacteria</taxon>
        <taxon>Pseudomonadati</taxon>
        <taxon>Pseudomonadota</taxon>
        <taxon>Alphaproteobacteria</taxon>
        <taxon>Rhodobacterales</taxon>
        <taxon>Roseobacteraceae</taxon>
        <taxon>Mameliella</taxon>
    </lineage>
</organism>
<dbReference type="GO" id="GO:0004131">
    <property type="term" value="F:cytosine deaminase activity"/>
    <property type="evidence" value="ECO:0007669"/>
    <property type="project" value="TreeGrafter"/>
</dbReference>
<gene>
    <name evidence="2" type="ORF">OA50_03826</name>
</gene>
<keyword evidence="3" id="KW-1185">Reference proteome</keyword>
<dbReference type="EMBL" id="JSUQ01000016">
    <property type="protein sequence ID" value="KHQ51663.1"/>
    <property type="molecule type" value="Genomic_DNA"/>
</dbReference>
<dbReference type="InterPro" id="IPR032466">
    <property type="entry name" value="Metal_Hydrolase"/>
</dbReference>
<dbReference type="Gene3D" id="2.30.40.10">
    <property type="entry name" value="Urease, subunit C, domain 1"/>
    <property type="match status" value="1"/>
</dbReference>
<dbReference type="InterPro" id="IPR011059">
    <property type="entry name" value="Metal-dep_hydrolase_composite"/>
</dbReference>
<dbReference type="PANTHER" id="PTHR32027">
    <property type="entry name" value="CYTOSINE DEAMINASE"/>
    <property type="match status" value="1"/>
</dbReference>
<sequence length="398" mass="43528">MVMNAPQIQGGTLTGLSLAGRDGTWDLTHQDGRIVVLRPSTTTGGGFVMPRLADIHVHLDKTFTACRMPHRAQSLFDAIDMMAADTANWTVDDLKKRAETGLARAYAHGTALMRSHVDWHGKEAPLAWSVLSDMARQWRGRVDLQLASLTPLDDLVEIGASVARTVREDGGVLGAFVYRNEDLCQKIRTVFDLAEKHGLDLDFHVDEGLEPEACGIDTIIAETARRSMAGHVLCGHGCALAVRDPDEVRLVLEKGAEAGVGLTVLPGANSYLQDGGPGRTPRLRGLAPLHEARAAGIPVMIGSDNVRDGFYPYGDYDLWDVYRLAVLNRHLPHHDWLESISAGPARWMGRDLGLREGAPASFIRFDARGPGDALSRAGARREVWQNGRRIPEFQGDDR</sequence>
<dbReference type="Proteomes" id="UP000030960">
    <property type="component" value="Unassembled WGS sequence"/>
</dbReference>
<evidence type="ECO:0000313" key="2">
    <source>
        <dbReference type="EMBL" id="KHQ51663.1"/>
    </source>
</evidence>
<dbReference type="PANTHER" id="PTHR32027:SF0">
    <property type="entry name" value="CYTOSINE DEAMINASE"/>
    <property type="match status" value="1"/>
</dbReference>
<dbReference type="InterPro" id="IPR052349">
    <property type="entry name" value="Metallo-hydrolase_Enzymes"/>
</dbReference>